<accession>A0A9D3VAI4</accession>
<comment type="caution">
    <text evidence="18">The sequence shown here is derived from an EMBL/GenBank/DDBJ whole genome shotgun (WGS) entry which is preliminary data.</text>
</comment>
<dbReference type="SUPFAM" id="SSF63380">
    <property type="entry name" value="Riboflavin synthase domain-like"/>
    <property type="match status" value="1"/>
</dbReference>
<comment type="similarity">
    <text evidence="2">Belongs to the RBOH (TC 5.B.1.3) family.</text>
</comment>
<keyword evidence="10" id="KW-0521">NADP</keyword>
<keyword evidence="19" id="KW-1185">Reference proteome</keyword>
<feature type="transmembrane region" description="Helical" evidence="15">
    <location>
        <begin position="545"/>
        <end position="569"/>
    </location>
</feature>
<keyword evidence="7" id="KW-0479">Metal-binding</keyword>
<keyword evidence="4" id="KW-0575">Peroxidase</keyword>
<name>A0A9D3VAI4_9ROSI</name>
<dbReference type="Pfam" id="PF08414">
    <property type="entry name" value="NADPH_Ox"/>
    <property type="match status" value="1"/>
</dbReference>
<evidence type="ECO:0000259" key="17">
    <source>
        <dbReference type="PROSITE" id="PS51384"/>
    </source>
</evidence>
<dbReference type="PROSITE" id="PS50222">
    <property type="entry name" value="EF_HAND_2"/>
    <property type="match status" value="1"/>
</dbReference>
<dbReference type="OrthoDB" id="167398at2759"/>
<evidence type="ECO:0000256" key="6">
    <source>
        <dbReference type="ARBA" id="ARBA00022692"/>
    </source>
</evidence>
<feature type="transmembrane region" description="Helical" evidence="15">
    <location>
        <begin position="365"/>
        <end position="384"/>
    </location>
</feature>
<evidence type="ECO:0000256" key="2">
    <source>
        <dbReference type="ARBA" id="ARBA00007975"/>
    </source>
</evidence>
<dbReference type="GO" id="GO:0005886">
    <property type="term" value="C:plasma membrane"/>
    <property type="evidence" value="ECO:0007669"/>
    <property type="project" value="TreeGrafter"/>
</dbReference>
<dbReference type="GO" id="GO:0016174">
    <property type="term" value="F:NAD(P)H oxidase H2O2-forming activity"/>
    <property type="evidence" value="ECO:0007669"/>
    <property type="project" value="TreeGrafter"/>
</dbReference>
<dbReference type="SUPFAM" id="SSF47473">
    <property type="entry name" value="EF-hand"/>
    <property type="match status" value="1"/>
</dbReference>
<dbReference type="InterPro" id="IPR000778">
    <property type="entry name" value="Cyt_b245_heavy_chain"/>
</dbReference>
<feature type="transmembrane region" description="Helical" evidence="15">
    <location>
        <begin position="505"/>
        <end position="525"/>
    </location>
</feature>
<feature type="compositionally biased region" description="Polar residues" evidence="14">
    <location>
        <begin position="760"/>
        <end position="781"/>
    </location>
</feature>
<dbReference type="InterPro" id="IPR002048">
    <property type="entry name" value="EF_hand_dom"/>
</dbReference>
<evidence type="ECO:0000256" key="3">
    <source>
        <dbReference type="ARBA" id="ARBA00022553"/>
    </source>
</evidence>
<feature type="domain" description="FAD-binding FR-type" evidence="17">
    <location>
        <begin position="599"/>
        <end position="719"/>
    </location>
</feature>
<keyword evidence="13 15" id="KW-0472">Membrane</keyword>
<dbReference type="EMBL" id="JAIQCV010000008">
    <property type="protein sequence ID" value="KAH1075159.1"/>
    <property type="molecule type" value="Genomic_DNA"/>
</dbReference>
<dbReference type="InterPro" id="IPR013130">
    <property type="entry name" value="Fe3_Rdtase_TM_dom"/>
</dbReference>
<feature type="region of interest" description="Disordered" evidence="14">
    <location>
        <begin position="67"/>
        <end position="89"/>
    </location>
</feature>
<feature type="region of interest" description="Disordered" evidence="14">
    <location>
        <begin position="760"/>
        <end position="786"/>
    </location>
</feature>
<feature type="domain" description="EF-hand" evidence="16">
    <location>
        <begin position="241"/>
        <end position="276"/>
    </location>
</feature>
<evidence type="ECO:0000256" key="5">
    <source>
        <dbReference type="ARBA" id="ARBA00022630"/>
    </source>
</evidence>
<protein>
    <recommendedName>
        <fullName evidence="20">FAD-binding FR-type domain-containing protein</fullName>
    </recommendedName>
</protein>
<sequence>MGDGSLPTHERRWASDTIPANTILSATTSPGTEYNSAEEFVEVTLDLQDDDTIILRSVEPATVINVDEGSDTPVSASRSPTRRSSSNRLRQFSQELKAEAVAKARQFSQELKAELRKFSWGNGHASQTVNGFDSALAARALRKQRAQLDRTRSGAHKALRGLRFISNNKANAWEEVENNFNKIAKDGYLFRSDFAQCIGMKDSKEFALEMFDALSRRRRLKVEKISKDELYEYWSQITDQSFDSRLQIFFDMVDKNEDGRITEAEVKEIIMLSASANKLSRLKEQAEEYAALIMEELDPERLGYIELWQLETLLLQKDTYLSYSQALSYTSQALSQNLQGLRKKGRIRRMSTKLVYYLEENWKRIWVVSLWIMVMIGLFTWKFFQYKQKSAFNVMGYCLLTAKGAAETLKFNMALILMPVCRNTITWLRSTKLGLFVPFDDNINFHKTIAAAISIGVILHVGNHLACDFPRLVSSSNDNYRKFLKNDFGSPKPTYIDLVKGTEGVTGVLMVILMAIAFTLATRWFRRNLIKLPKPFDRITGFNAFWYSHHLFVIVYVLLIIHGEFLYLVHIWYRRTTWMYLAVPVLLYAGERILRFFRSGFSTVRLLKVAIYPGGVLTLQMSKPPQFRYKSGQYMFVQCPAVSPFEWHPFSITSAPGDDYLSVHIRQLGDWTQALKRLFSEVCEPPVAGKSGLLRADEATKKSLPKLLIDGPYGAPAQDYSKYDVLLLVGLGIGATPFISILKDLLNNIVKMEEQADSVSDTSKASDVSVASSNESTTPNRVPSKRKKTLKTTNAYFYWVTREQGSFDWFKGVMNEVAELDQRGVIEMHNYLTSVYEEGDARSALITMVQALNHAKNGVDIVSGTRVRTHFARPKWKNVLSKLSSKHCNARIGVFYCGAPVLAKELSKLCYELNQNGSTKFEFHKEHF</sequence>
<dbReference type="FunFam" id="2.40.30.10:FF:000019">
    <property type="entry name" value="Respiratory burst oxidase homolog A"/>
    <property type="match status" value="1"/>
</dbReference>
<dbReference type="Proteomes" id="UP000828251">
    <property type="component" value="Unassembled WGS sequence"/>
</dbReference>
<dbReference type="InterPro" id="IPR017938">
    <property type="entry name" value="Riboflavin_synthase-like_b-brl"/>
</dbReference>
<keyword evidence="5" id="KW-0285">Flavoprotein</keyword>
<dbReference type="PROSITE" id="PS00018">
    <property type="entry name" value="EF_HAND_1"/>
    <property type="match status" value="1"/>
</dbReference>
<dbReference type="Gene3D" id="3.40.50.80">
    <property type="entry name" value="Nucleotide-binding domain of ferredoxin-NADP reductase (FNR) module"/>
    <property type="match status" value="1"/>
</dbReference>
<dbReference type="InterPro" id="IPR013121">
    <property type="entry name" value="Fe_red_NAD-bd_6"/>
</dbReference>
<dbReference type="Pfam" id="PF08030">
    <property type="entry name" value="NAD_binding_6"/>
    <property type="match status" value="1"/>
</dbReference>
<evidence type="ECO:0000256" key="9">
    <source>
        <dbReference type="ARBA" id="ARBA00022837"/>
    </source>
</evidence>
<dbReference type="FunFam" id="1.10.238.10:FF:000049">
    <property type="entry name" value="Respiratory burst oxidase homolog A"/>
    <property type="match status" value="1"/>
</dbReference>
<dbReference type="PROSITE" id="PS51384">
    <property type="entry name" value="FAD_FR"/>
    <property type="match status" value="1"/>
</dbReference>
<evidence type="ECO:0000313" key="19">
    <source>
        <dbReference type="Proteomes" id="UP000828251"/>
    </source>
</evidence>
<keyword evidence="6 15" id="KW-0812">Transmembrane</keyword>
<keyword evidence="12" id="KW-0560">Oxidoreductase</keyword>
<dbReference type="SUPFAM" id="SSF52343">
    <property type="entry name" value="Ferredoxin reductase-like, C-terminal NADP-linked domain"/>
    <property type="match status" value="1"/>
</dbReference>
<evidence type="ECO:0000256" key="1">
    <source>
        <dbReference type="ARBA" id="ARBA00004141"/>
    </source>
</evidence>
<dbReference type="CDD" id="cd00051">
    <property type="entry name" value="EFh"/>
    <property type="match status" value="1"/>
</dbReference>
<feature type="compositionally biased region" description="Low complexity" evidence="14">
    <location>
        <begin position="75"/>
        <end position="89"/>
    </location>
</feature>
<dbReference type="CDD" id="cd06186">
    <property type="entry name" value="NOX_Duox_like_FAD_NADP"/>
    <property type="match status" value="1"/>
</dbReference>
<evidence type="ECO:0000256" key="13">
    <source>
        <dbReference type="ARBA" id="ARBA00023136"/>
    </source>
</evidence>
<dbReference type="PANTHER" id="PTHR11972">
    <property type="entry name" value="NADPH OXIDASE"/>
    <property type="match status" value="1"/>
</dbReference>
<keyword evidence="8" id="KW-0274">FAD</keyword>
<dbReference type="SFLD" id="SFLDG01168">
    <property type="entry name" value="Ferric_reductase_subgroup_(FRE"/>
    <property type="match status" value="1"/>
</dbReference>
<dbReference type="SFLD" id="SFLDG01169">
    <property type="entry name" value="NADPH_oxidase_subgroup_(NOX)"/>
    <property type="match status" value="1"/>
</dbReference>
<dbReference type="FunFam" id="3.40.50.80:FF:000007">
    <property type="entry name" value="Respiratory burst oxidase protein A"/>
    <property type="match status" value="1"/>
</dbReference>
<dbReference type="InterPro" id="IPR013112">
    <property type="entry name" value="FAD-bd_8"/>
</dbReference>
<dbReference type="InterPro" id="IPR050369">
    <property type="entry name" value="RBOH/FRE"/>
</dbReference>
<evidence type="ECO:0000256" key="8">
    <source>
        <dbReference type="ARBA" id="ARBA00022827"/>
    </source>
</evidence>
<dbReference type="Pfam" id="PF01794">
    <property type="entry name" value="Ferric_reduct"/>
    <property type="match status" value="1"/>
</dbReference>
<evidence type="ECO:0000256" key="11">
    <source>
        <dbReference type="ARBA" id="ARBA00022989"/>
    </source>
</evidence>
<proteinExistence type="inferred from homology"/>
<comment type="subcellular location">
    <subcellularLocation>
        <location evidence="1">Membrane</location>
        <topology evidence="1">Multi-pass membrane protein</topology>
    </subcellularLocation>
</comment>
<evidence type="ECO:0000256" key="7">
    <source>
        <dbReference type="ARBA" id="ARBA00022723"/>
    </source>
</evidence>
<dbReference type="PANTHER" id="PTHR11972:SF153">
    <property type="entry name" value="SUPEROXIDE-GENERATING NADPH OXIDASE HEAVY CHAIN SUBUNIT A"/>
    <property type="match status" value="1"/>
</dbReference>
<dbReference type="AlphaFoldDB" id="A0A9D3VAI4"/>
<dbReference type="Gene3D" id="2.40.30.10">
    <property type="entry name" value="Translation factors"/>
    <property type="match status" value="1"/>
</dbReference>
<evidence type="ECO:0000313" key="18">
    <source>
        <dbReference type="EMBL" id="KAH1075159.1"/>
    </source>
</evidence>
<dbReference type="Gene3D" id="1.10.238.10">
    <property type="entry name" value="EF-hand"/>
    <property type="match status" value="1"/>
</dbReference>
<dbReference type="InterPro" id="IPR018247">
    <property type="entry name" value="EF_Hand_1_Ca_BS"/>
</dbReference>
<feature type="transmembrane region" description="Helical" evidence="15">
    <location>
        <begin position="725"/>
        <end position="742"/>
    </location>
</feature>
<keyword evidence="3" id="KW-0597">Phosphoprotein</keyword>
<evidence type="ECO:0000256" key="14">
    <source>
        <dbReference type="SAM" id="MobiDB-lite"/>
    </source>
</evidence>
<gene>
    <name evidence="18" type="ORF">J1N35_027487</name>
</gene>
<dbReference type="InterPro" id="IPR011992">
    <property type="entry name" value="EF-hand-dom_pair"/>
</dbReference>
<organism evidence="18 19">
    <name type="scientific">Gossypium stocksii</name>
    <dbReference type="NCBI Taxonomy" id="47602"/>
    <lineage>
        <taxon>Eukaryota</taxon>
        <taxon>Viridiplantae</taxon>
        <taxon>Streptophyta</taxon>
        <taxon>Embryophyta</taxon>
        <taxon>Tracheophyta</taxon>
        <taxon>Spermatophyta</taxon>
        <taxon>Magnoliopsida</taxon>
        <taxon>eudicotyledons</taxon>
        <taxon>Gunneridae</taxon>
        <taxon>Pentapetalae</taxon>
        <taxon>rosids</taxon>
        <taxon>malvids</taxon>
        <taxon>Malvales</taxon>
        <taxon>Malvaceae</taxon>
        <taxon>Malvoideae</taxon>
        <taxon>Gossypium</taxon>
    </lineage>
</organism>
<evidence type="ECO:0000256" key="12">
    <source>
        <dbReference type="ARBA" id="ARBA00023002"/>
    </source>
</evidence>
<evidence type="ECO:0008006" key="20">
    <source>
        <dbReference type="Google" id="ProtNLM"/>
    </source>
</evidence>
<dbReference type="GO" id="GO:0005509">
    <property type="term" value="F:calcium ion binding"/>
    <property type="evidence" value="ECO:0007669"/>
    <property type="project" value="InterPro"/>
</dbReference>
<reference evidence="18 19" key="1">
    <citation type="journal article" date="2021" name="Plant Biotechnol. J.">
        <title>Multi-omics assisted identification of the key and species-specific regulatory components of drought-tolerant mechanisms in Gossypium stocksii.</title>
        <authorList>
            <person name="Yu D."/>
            <person name="Ke L."/>
            <person name="Zhang D."/>
            <person name="Wu Y."/>
            <person name="Sun Y."/>
            <person name="Mei J."/>
            <person name="Sun J."/>
            <person name="Sun Y."/>
        </authorList>
    </citation>
    <scope>NUCLEOTIDE SEQUENCE [LARGE SCALE GENOMIC DNA]</scope>
    <source>
        <strain evidence="19">cv. E1</strain>
        <tissue evidence="18">Leaf</tissue>
    </source>
</reference>
<keyword evidence="11 15" id="KW-1133">Transmembrane helix</keyword>
<dbReference type="Pfam" id="PF08022">
    <property type="entry name" value="FAD_binding_8"/>
    <property type="match status" value="1"/>
</dbReference>
<keyword evidence="9" id="KW-0106">Calcium</keyword>
<evidence type="ECO:0000259" key="16">
    <source>
        <dbReference type="PROSITE" id="PS50222"/>
    </source>
</evidence>
<dbReference type="PRINTS" id="PR00466">
    <property type="entry name" value="GP91PHOX"/>
</dbReference>
<dbReference type="InterPro" id="IPR017927">
    <property type="entry name" value="FAD-bd_FR_type"/>
</dbReference>
<evidence type="ECO:0000256" key="15">
    <source>
        <dbReference type="SAM" id="Phobius"/>
    </source>
</evidence>
<evidence type="ECO:0000256" key="4">
    <source>
        <dbReference type="ARBA" id="ARBA00022559"/>
    </source>
</evidence>
<dbReference type="InterPro" id="IPR013623">
    <property type="entry name" value="NADPH_Ox"/>
</dbReference>
<evidence type="ECO:0000256" key="10">
    <source>
        <dbReference type="ARBA" id="ARBA00022857"/>
    </source>
</evidence>
<dbReference type="GO" id="GO:0004601">
    <property type="term" value="F:peroxidase activity"/>
    <property type="evidence" value="ECO:0007669"/>
    <property type="project" value="UniProtKB-KW"/>
</dbReference>
<dbReference type="InterPro" id="IPR039261">
    <property type="entry name" value="FNR_nucleotide-bd"/>
</dbReference>